<dbReference type="PANTHER" id="PTHR19328">
    <property type="entry name" value="HEDGEHOG-INTERACTING PROTEIN"/>
    <property type="match status" value="1"/>
</dbReference>
<evidence type="ECO:0000313" key="3">
    <source>
        <dbReference type="EMBL" id="CDZ87877.1"/>
    </source>
</evidence>
<dbReference type="SUPFAM" id="SSF50952">
    <property type="entry name" value="Soluble quinoprotein glucose dehydrogenase"/>
    <property type="match status" value="1"/>
</dbReference>
<gene>
    <name evidence="3" type="ORF">RHRU231_350094</name>
</gene>
<protein>
    <submittedName>
        <fullName evidence="3">Putative secreted protein</fullName>
    </submittedName>
</protein>
<sequence>MRIAHGLCAAALACALTACASEEPARTVLSGAPTAVPDAGTPPRVTVTTVVDGLDHPWDVVQAPDGTLLTGERSGRFVVRRPDGRVEELRADLSDLYAVGETGLMGVALAVDFGVSRTVYTCQGHRDPDDVRVYAWTVDPGWTTMTRQRTVVEGLPVARGGRHAGCRILAHPDGTLYIGTGDATRPTAPQDPGSLGGKVLHLNPDGSPAPGNPDPGSVVFTLGHRNVQGLALQPGTGRLYAVEQGSSRDDEVNLLVPGGNYGWRPDREPGMYDESVPMTDPERVPGAIPAVWSSGSPTIATPALAFAAGPGWGPWSGALVVSSQQDEKLLLLRLSEDGRSVTESTDLLEGEYGRLRSLTPLPDGSLLVTTDNGSDDRVLQVAPV</sequence>
<dbReference type="eggNOG" id="COG2133">
    <property type="taxonomic scope" value="Bacteria"/>
</dbReference>
<dbReference type="InterPro" id="IPR011042">
    <property type="entry name" value="6-blade_b-propeller_TolB-like"/>
</dbReference>
<dbReference type="PANTHER" id="PTHR19328:SF13">
    <property type="entry name" value="HIPL1 PROTEIN"/>
    <property type="match status" value="1"/>
</dbReference>
<evidence type="ECO:0000256" key="1">
    <source>
        <dbReference type="SAM" id="SignalP"/>
    </source>
</evidence>
<feature type="signal peptide" evidence="1">
    <location>
        <begin position="1"/>
        <end position="20"/>
    </location>
</feature>
<feature type="domain" description="Glucose/Sorbosone dehydrogenase" evidence="2">
    <location>
        <begin position="54"/>
        <end position="374"/>
    </location>
</feature>
<reference evidence="3 4" key="1">
    <citation type="journal article" date="2014" name="Genome Announc.">
        <title>Draft Genome Sequence of Propane- and Butane-Oxidizing Actinobacterium Rhodococcus ruber IEGM 231.</title>
        <authorList>
            <person name="Ivshina I.B."/>
            <person name="Kuyukina M.S."/>
            <person name="Krivoruchko A.V."/>
            <person name="Barbe V."/>
            <person name="Fischer C."/>
        </authorList>
    </citation>
    <scope>NUCLEOTIDE SEQUENCE [LARGE SCALE GENOMIC DNA]</scope>
</reference>
<dbReference type="InterPro" id="IPR011041">
    <property type="entry name" value="Quinoprot_gluc/sorb_DH_b-prop"/>
</dbReference>
<dbReference type="RefSeq" id="WP_040270922.1">
    <property type="nucleotide sequence ID" value="NZ_JAJNCM010000005.1"/>
</dbReference>
<proteinExistence type="predicted"/>
<dbReference type="AlphaFoldDB" id="A0A098BI36"/>
<accession>A0A098BI36</accession>
<organism evidence="3 4">
    <name type="scientific">Rhodococcus ruber</name>
    <dbReference type="NCBI Taxonomy" id="1830"/>
    <lineage>
        <taxon>Bacteria</taxon>
        <taxon>Bacillati</taxon>
        <taxon>Actinomycetota</taxon>
        <taxon>Actinomycetes</taxon>
        <taxon>Mycobacteriales</taxon>
        <taxon>Nocardiaceae</taxon>
        <taxon>Rhodococcus</taxon>
    </lineage>
</organism>
<dbReference type="EMBL" id="CCSD01000045">
    <property type="protein sequence ID" value="CDZ87877.1"/>
    <property type="molecule type" value="Genomic_DNA"/>
</dbReference>
<feature type="chain" id="PRO_5001933054" evidence="1">
    <location>
        <begin position="21"/>
        <end position="384"/>
    </location>
</feature>
<dbReference type="Gene3D" id="2.120.10.30">
    <property type="entry name" value="TolB, C-terminal domain"/>
    <property type="match status" value="1"/>
</dbReference>
<evidence type="ECO:0000259" key="2">
    <source>
        <dbReference type="Pfam" id="PF07995"/>
    </source>
</evidence>
<dbReference type="Proteomes" id="UP000042997">
    <property type="component" value="Unassembled WGS sequence"/>
</dbReference>
<dbReference type="Pfam" id="PF07995">
    <property type="entry name" value="GSDH"/>
    <property type="match status" value="1"/>
</dbReference>
<name>A0A098BI36_9NOCA</name>
<evidence type="ECO:0000313" key="4">
    <source>
        <dbReference type="Proteomes" id="UP000042997"/>
    </source>
</evidence>
<dbReference type="InterPro" id="IPR012938">
    <property type="entry name" value="Glc/Sorbosone_DH"/>
</dbReference>
<keyword evidence="1" id="KW-0732">Signal</keyword>
<dbReference type="OrthoDB" id="9770043at2"/>
<dbReference type="PROSITE" id="PS51257">
    <property type="entry name" value="PROKAR_LIPOPROTEIN"/>
    <property type="match status" value="1"/>
</dbReference>